<comment type="caution">
    <text evidence="1">The sequence shown here is derived from an EMBL/GenBank/DDBJ whole genome shotgun (WGS) entry which is preliminary data.</text>
</comment>
<name>A0A645BWU1_9ZZZZ</name>
<organism evidence="1">
    <name type="scientific">bioreactor metagenome</name>
    <dbReference type="NCBI Taxonomy" id="1076179"/>
    <lineage>
        <taxon>unclassified sequences</taxon>
        <taxon>metagenomes</taxon>
        <taxon>ecological metagenomes</taxon>
    </lineage>
</organism>
<gene>
    <name evidence="1" type="ORF">SDC9_116700</name>
</gene>
<evidence type="ECO:0000313" key="1">
    <source>
        <dbReference type="EMBL" id="MPM69752.1"/>
    </source>
</evidence>
<dbReference type="AlphaFoldDB" id="A0A645BWU1"/>
<proteinExistence type="predicted"/>
<reference evidence="1" key="1">
    <citation type="submission" date="2019-08" db="EMBL/GenBank/DDBJ databases">
        <authorList>
            <person name="Kucharzyk K."/>
            <person name="Murdoch R.W."/>
            <person name="Higgins S."/>
            <person name="Loffler F."/>
        </authorList>
    </citation>
    <scope>NUCLEOTIDE SEQUENCE</scope>
</reference>
<sequence length="214" mass="23821">MRLFFISRRGVGAGEQQPPRGSHLPYLVAQALHPAEGRLAGEGEDEGGIGPAGQRFTPGRVSVSVGHYGQQRPRVVGGGFEGVWRYLAAHTLRLKQEVGSVKALPRLRPRLAAPARKAAVVILHAFYLVDTACQRHLVREGRVRVFDELRLYEQRPGGGYGLFKTAVGIGDEEVREGRERYLRHRREHHEAPRESRLLGASRQAEGFSLSRLDH</sequence>
<protein>
    <submittedName>
        <fullName evidence="1">Uncharacterized protein</fullName>
    </submittedName>
</protein>
<dbReference type="EMBL" id="VSSQ01023053">
    <property type="protein sequence ID" value="MPM69752.1"/>
    <property type="molecule type" value="Genomic_DNA"/>
</dbReference>
<accession>A0A645BWU1</accession>